<evidence type="ECO:0000256" key="5">
    <source>
        <dbReference type="RuleBase" id="RU361279"/>
    </source>
</evidence>
<organism evidence="6 7">
    <name type="scientific">Paenibacillus azoreducens</name>
    <dbReference type="NCBI Taxonomy" id="116718"/>
    <lineage>
        <taxon>Bacteria</taxon>
        <taxon>Bacillati</taxon>
        <taxon>Bacillota</taxon>
        <taxon>Bacilli</taxon>
        <taxon>Bacillales</taxon>
        <taxon>Paenibacillaceae</taxon>
        <taxon>Paenibacillus</taxon>
    </lineage>
</organism>
<dbReference type="PANTHER" id="PTHR23407">
    <property type="entry name" value="ATPASE INHIBITOR/5-FORMYLTETRAHYDROFOLATE CYCLO-LIGASE"/>
    <property type="match status" value="1"/>
</dbReference>
<dbReference type="InterPro" id="IPR037171">
    <property type="entry name" value="NagB/RpiA_transferase-like"/>
</dbReference>
<comment type="similarity">
    <text evidence="1 5">Belongs to the 5-formyltetrahydrofolate cyclo-ligase family.</text>
</comment>
<keyword evidence="5" id="KW-0460">Magnesium</keyword>
<dbReference type="GO" id="GO:0030272">
    <property type="term" value="F:5-formyltetrahydrofolate cyclo-ligase activity"/>
    <property type="evidence" value="ECO:0007669"/>
    <property type="project" value="UniProtKB-EC"/>
</dbReference>
<keyword evidence="3 4" id="KW-0067">ATP-binding</keyword>
<evidence type="ECO:0000256" key="4">
    <source>
        <dbReference type="PIRSR" id="PIRSR006806-1"/>
    </source>
</evidence>
<dbReference type="EMBL" id="BORT01000007">
    <property type="protein sequence ID" value="GIO47173.1"/>
    <property type="molecule type" value="Genomic_DNA"/>
</dbReference>
<comment type="catalytic activity">
    <reaction evidence="5">
        <text>(6S)-5-formyl-5,6,7,8-tetrahydrofolate + ATP = (6R)-5,10-methenyltetrahydrofolate + ADP + phosphate</text>
        <dbReference type="Rhea" id="RHEA:10488"/>
        <dbReference type="ChEBI" id="CHEBI:30616"/>
        <dbReference type="ChEBI" id="CHEBI:43474"/>
        <dbReference type="ChEBI" id="CHEBI:57455"/>
        <dbReference type="ChEBI" id="CHEBI:57457"/>
        <dbReference type="ChEBI" id="CHEBI:456216"/>
        <dbReference type="EC" id="6.3.3.2"/>
    </reaction>
</comment>
<dbReference type="NCBIfam" id="TIGR02727">
    <property type="entry name" value="MTHFS_bact"/>
    <property type="match status" value="1"/>
</dbReference>
<dbReference type="InterPro" id="IPR002698">
    <property type="entry name" value="FTHF_cligase"/>
</dbReference>
<evidence type="ECO:0000256" key="3">
    <source>
        <dbReference type="ARBA" id="ARBA00022840"/>
    </source>
</evidence>
<accession>A0A920CS83</accession>
<dbReference type="Gene3D" id="3.40.50.10420">
    <property type="entry name" value="NagB/RpiA/CoA transferase-like"/>
    <property type="match status" value="1"/>
</dbReference>
<keyword evidence="5" id="KW-0479">Metal-binding</keyword>
<dbReference type="GO" id="GO:0046872">
    <property type="term" value="F:metal ion binding"/>
    <property type="evidence" value="ECO:0007669"/>
    <property type="project" value="UniProtKB-KW"/>
</dbReference>
<comment type="cofactor">
    <cofactor evidence="5">
        <name>Mg(2+)</name>
        <dbReference type="ChEBI" id="CHEBI:18420"/>
    </cofactor>
</comment>
<protein>
    <recommendedName>
        <fullName evidence="5">5-formyltetrahydrofolate cyclo-ligase</fullName>
        <ecNumber evidence="5">6.3.3.2</ecNumber>
    </recommendedName>
</protein>
<feature type="binding site" evidence="4">
    <location>
        <position position="66"/>
    </location>
    <ligand>
        <name>substrate</name>
    </ligand>
</feature>
<proteinExistence type="inferred from homology"/>
<feature type="binding site" evidence="4">
    <location>
        <begin position="146"/>
        <end position="154"/>
    </location>
    <ligand>
        <name>ATP</name>
        <dbReference type="ChEBI" id="CHEBI:30616"/>
    </ligand>
</feature>
<dbReference type="AlphaFoldDB" id="A0A920CS83"/>
<evidence type="ECO:0000313" key="6">
    <source>
        <dbReference type="EMBL" id="GIO47173.1"/>
    </source>
</evidence>
<evidence type="ECO:0000313" key="7">
    <source>
        <dbReference type="Proteomes" id="UP000682811"/>
    </source>
</evidence>
<dbReference type="SUPFAM" id="SSF100950">
    <property type="entry name" value="NagB/RpiA/CoA transferase-like"/>
    <property type="match status" value="1"/>
</dbReference>
<dbReference type="PIRSF" id="PIRSF006806">
    <property type="entry name" value="FTHF_cligase"/>
    <property type="match status" value="1"/>
</dbReference>
<dbReference type="EC" id="6.3.3.2" evidence="5"/>
<evidence type="ECO:0000256" key="2">
    <source>
        <dbReference type="ARBA" id="ARBA00022741"/>
    </source>
</evidence>
<sequence length="217" mass="24278">MNDMNGEYGNIKEMKALLRARMSKLRSEIPADQHKEASDRACTQAVRWLQQENIRSFLIYVPFRSELDTKPLIEKAWQLGIDVYVPRCQLAKRFLTLHRLQGWDELSVSSYGIPEPDPLRLPAAPEHFMPEAVITPGLAYDRNGGRLGYGGGYYDRLHARFAAFGGGKLPKWAGIGFGIQVTGQVPVEMTDARLEALITEHGIDETNKEAGDGTDAF</sequence>
<dbReference type="Pfam" id="PF01812">
    <property type="entry name" value="5-FTHF_cyc-lig"/>
    <property type="match status" value="1"/>
</dbReference>
<dbReference type="PANTHER" id="PTHR23407:SF1">
    <property type="entry name" value="5-FORMYLTETRAHYDROFOLATE CYCLO-LIGASE"/>
    <property type="match status" value="1"/>
</dbReference>
<feature type="binding site" evidence="4">
    <location>
        <position position="61"/>
    </location>
    <ligand>
        <name>substrate</name>
    </ligand>
</feature>
<gene>
    <name evidence="6" type="ORF">J34TS1_19380</name>
</gene>
<reference evidence="6 7" key="1">
    <citation type="submission" date="2021-03" db="EMBL/GenBank/DDBJ databases">
        <title>Antimicrobial resistance genes in bacteria isolated from Japanese honey, and their potential for conferring macrolide and lincosamide resistance in the American foulbrood pathogen Paenibacillus larvae.</title>
        <authorList>
            <person name="Okamoto M."/>
            <person name="Kumagai M."/>
            <person name="Kanamori H."/>
            <person name="Takamatsu D."/>
        </authorList>
    </citation>
    <scope>NUCLEOTIDE SEQUENCE [LARGE SCALE GENOMIC DNA]</scope>
    <source>
        <strain evidence="6 7">J34TS1</strain>
    </source>
</reference>
<dbReference type="InterPro" id="IPR024185">
    <property type="entry name" value="FTHF_cligase-like_sf"/>
</dbReference>
<feature type="binding site" evidence="4">
    <location>
        <begin position="15"/>
        <end position="19"/>
    </location>
    <ligand>
        <name>ATP</name>
        <dbReference type="ChEBI" id="CHEBI:30616"/>
    </ligand>
</feature>
<evidence type="ECO:0000256" key="1">
    <source>
        <dbReference type="ARBA" id="ARBA00010638"/>
    </source>
</evidence>
<keyword evidence="2 4" id="KW-0547">Nucleotide-binding</keyword>
<dbReference type="GO" id="GO:0009396">
    <property type="term" value="P:folic acid-containing compound biosynthetic process"/>
    <property type="evidence" value="ECO:0007669"/>
    <property type="project" value="TreeGrafter"/>
</dbReference>
<dbReference type="Proteomes" id="UP000682811">
    <property type="component" value="Unassembled WGS sequence"/>
</dbReference>
<keyword evidence="7" id="KW-1185">Reference proteome</keyword>
<comment type="caution">
    <text evidence="6">The sequence shown here is derived from an EMBL/GenBank/DDBJ whole genome shotgun (WGS) entry which is preliminary data.</text>
</comment>
<dbReference type="GO" id="GO:0005524">
    <property type="term" value="F:ATP binding"/>
    <property type="evidence" value="ECO:0007669"/>
    <property type="project" value="UniProtKB-KW"/>
</dbReference>
<dbReference type="GO" id="GO:0035999">
    <property type="term" value="P:tetrahydrofolate interconversion"/>
    <property type="evidence" value="ECO:0007669"/>
    <property type="project" value="TreeGrafter"/>
</dbReference>
<name>A0A920CS83_9BACL</name>